<dbReference type="CDD" id="cd00865">
    <property type="entry name" value="PEBP_bact_arch"/>
    <property type="match status" value="1"/>
</dbReference>
<dbReference type="Gene3D" id="3.90.280.10">
    <property type="entry name" value="PEBP-like"/>
    <property type="match status" value="1"/>
</dbReference>
<evidence type="ECO:0000313" key="1">
    <source>
        <dbReference type="EMBL" id="EEF63226.1"/>
    </source>
</evidence>
<evidence type="ECO:0000313" key="2">
    <source>
        <dbReference type="Proteomes" id="UP000003688"/>
    </source>
</evidence>
<dbReference type="InterPro" id="IPR005247">
    <property type="entry name" value="YbhB_YbcL/LppC-like"/>
</dbReference>
<dbReference type="PANTHER" id="PTHR30289:SF1">
    <property type="entry name" value="PEBP (PHOSPHATIDYLETHANOLAMINE-BINDING PROTEIN) FAMILY PROTEIN"/>
    <property type="match status" value="1"/>
</dbReference>
<proteinExistence type="predicted"/>
<dbReference type="AlphaFoldDB" id="B9X9S5"/>
<dbReference type="NCBIfam" id="TIGR00481">
    <property type="entry name" value="YbhB/YbcL family Raf kinase inhibitor-like protein"/>
    <property type="match status" value="1"/>
</dbReference>
<dbReference type="PANTHER" id="PTHR30289">
    <property type="entry name" value="UNCHARACTERIZED PROTEIN YBCL-RELATED"/>
    <property type="match status" value="1"/>
</dbReference>
<sequence>MEVQTAPIKKGAKMKIMSPAFKENDTIPKKYTGEDANLSPPLHIEDIPDRAKSLALVVEDPDAPSGTFHHWVLFNMNPRTTDIHEGSVPVISTQGRTDFGDTEYGGPKPPSGEHHYFFNVYALDTVLSLPRGIRAEELEKEMQGHIIDQASLMGRFAKH</sequence>
<dbReference type="InterPro" id="IPR008914">
    <property type="entry name" value="PEBP"/>
</dbReference>
<dbReference type="Proteomes" id="UP000003688">
    <property type="component" value="Unassembled WGS sequence"/>
</dbReference>
<gene>
    <name evidence="1" type="ORF">Cflav_PD5861</name>
</gene>
<dbReference type="Pfam" id="PF01161">
    <property type="entry name" value="PBP"/>
    <property type="match status" value="1"/>
</dbReference>
<comment type="caution">
    <text evidence="1">The sequence shown here is derived from an EMBL/GenBank/DDBJ whole genome shotgun (WGS) entry which is preliminary data.</text>
</comment>
<keyword evidence="2" id="KW-1185">Reference proteome</keyword>
<dbReference type="SUPFAM" id="SSF49777">
    <property type="entry name" value="PEBP-like"/>
    <property type="match status" value="1"/>
</dbReference>
<name>B9X9S5_PEDPL</name>
<reference evidence="1 2" key="1">
    <citation type="journal article" date="2011" name="J. Bacteriol.">
        <title>Genome sequence of 'Pedosphaera parvula' Ellin514, an aerobic Verrucomicrobial isolate from pasture soil.</title>
        <authorList>
            <person name="Kant R."/>
            <person name="van Passel M.W."/>
            <person name="Sangwan P."/>
            <person name="Palva A."/>
            <person name="Lucas S."/>
            <person name="Copeland A."/>
            <person name="Lapidus A."/>
            <person name="Glavina Del Rio T."/>
            <person name="Dalin E."/>
            <person name="Tice H."/>
            <person name="Bruce D."/>
            <person name="Goodwin L."/>
            <person name="Pitluck S."/>
            <person name="Chertkov O."/>
            <person name="Larimer F.W."/>
            <person name="Land M.L."/>
            <person name="Hauser L."/>
            <person name="Brettin T.S."/>
            <person name="Detter J.C."/>
            <person name="Han S."/>
            <person name="de Vos W.M."/>
            <person name="Janssen P.H."/>
            <person name="Smidt H."/>
        </authorList>
    </citation>
    <scope>NUCLEOTIDE SEQUENCE [LARGE SCALE GENOMIC DNA]</scope>
    <source>
        <strain evidence="1 2">Ellin514</strain>
    </source>
</reference>
<dbReference type="InterPro" id="IPR036610">
    <property type="entry name" value="PEBP-like_sf"/>
</dbReference>
<organism evidence="1 2">
    <name type="scientific">Pedosphaera parvula (strain Ellin514)</name>
    <dbReference type="NCBI Taxonomy" id="320771"/>
    <lineage>
        <taxon>Bacteria</taxon>
        <taxon>Pseudomonadati</taxon>
        <taxon>Verrucomicrobiota</taxon>
        <taxon>Pedosphaerae</taxon>
        <taxon>Pedosphaerales</taxon>
        <taxon>Pedosphaeraceae</taxon>
        <taxon>Pedosphaera</taxon>
    </lineage>
</organism>
<dbReference type="EMBL" id="ABOX02000001">
    <property type="protein sequence ID" value="EEF63226.1"/>
    <property type="molecule type" value="Genomic_DNA"/>
</dbReference>
<protein>
    <submittedName>
        <fullName evidence="1">PEBP family protein</fullName>
    </submittedName>
</protein>
<accession>B9X9S5</accession>
<dbReference type="STRING" id="320771.Cflav_PD5861"/>
<dbReference type="RefSeq" id="WP_007412533.1">
    <property type="nucleotide sequence ID" value="NZ_ABOX02000001.1"/>
</dbReference>